<accession>A0ABW5PHV9</accession>
<dbReference type="InterPro" id="IPR036452">
    <property type="entry name" value="Ribo_hydro-like"/>
</dbReference>
<gene>
    <name evidence="2" type="ORF">ACFSUF_16990</name>
</gene>
<dbReference type="RefSeq" id="WP_377604608.1">
    <property type="nucleotide sequence ID" value="NZ_JBHUME010000010.1"/>
</dbReference>
<dbReference type="Pfam" id="PF01156">
    <property type="entry name" value="IU_nuc_hydro"/>
    <property type="match status" value="1"/>
</dbReference>
<keyword evidence="3" id="KW-1185">Reference proteome</keyword>
<dbReference type="InterPro" id="IPR001910">
    <property type="entry name" value="Inosine/uridine_hydrolase_dom"/>
</dbReference>
<evidence type="ECO:0000313" key="3">
    <source>
        <dbReference type="Proteomes" id="UP001597541"/>
    </source>
</evidence>
<comment type="caution">
    <text evidence="2">The sequence shown here is derived from an EMBL/GenBank/DDBJ whole genome shotgun (WGS) entry which is preliminary data.</text>
</comment>
<dbReference type="PANTHER" id="PTHR43264:SF1">
    <property type="entry name" value="INOSINE_URIDINE-PREFERRING NUCLEOSIDE HYDROLASE DOMAIN-CONTAINING PROTEIN"/>
    <property type="match status" value="1"/>
</dbReference>
<dbReference type="PANTHER" id="PTHR43264">
    <property type="match status" value="1"/>
</dbReference>
<keyword evidence="2" id="KW-0378">Hydrolase</keyword>
<reference evidence="3" key="1">
    <citation type="journal article" date="2019" name="Int. J. Syst. Evol. Microbiol.">
        <title>The Global Catalogue of Microorganisms (GCM) 10K type strain sequencing project: providing services to taxonomists for standard genome sequencing and annotation.</title>
        <authorList>
            <consortium name="The Broad Institute Genomics Platform"/>
            <consortium name="The Broad Institute Genome Sequencing Center for Infectious Disease"/>
            <person name="Wu L."/>
            <person name="Ma J."/>
        </authorList>
    </citation>
    <scope>NUCLEOTIDE SEQUENCE [LARGE SCALE GENOMIC DNA]</scope>
    <source>
        <strain evidence="3">KCTC 3950</strain>
    </source>
</reference>
<name>A0ABW5PHV9_9BACL</name>
<proteinExistence type="predicted"/>
<organism evidence="2 3">
    <name type="scientific">Paenibacillus gansuensis</name>
    <dbReference type="NCBI Taxonomy" id="306542"/>
    <lineage>
        <taxon>Bacteria</taxon>
        <taxon>Bacillati</taxon>
        <taxon>Bacillota</taxon>
        <taxon>Bacilli</taxon>
        <taxon>Bacillales</taxon>
        <taxon>Paenibacillaceae</taxon>
        <taxon>Paenibacillus</taxon>
    </lineage>
</organism>
<evidence type="ECO:0000259" key="1">
    <source>
        <dbReference type="Pfam" id="PF01156"/>
    </source>
</evidence>
<dbReference type="SUPFAM" id="SSF53590">
    <property type="entry name" value="Nucleoside hydrolase"/>
    <property type="match status" value="1"/>
</dbReference>
<sequence>MSELVHVGQSAELVQVGQNEELLEQNELYVPAAPVRILLDTDIGPDCDDAGAVAVLHALERAGEVKIAGMMHCTSSRWGAGCLDALNVYYAREGIPVGTLKEPGFLDDDSVHAKYNKGITLQYPNRYREEEAPDAVALYRQLLAEAPDGETVIVAIGPLPNLQLLLESGADAYSPLSGLELAARKVKHLIVMGGHFPEGAEWNFQMHPASAAYVCEHWPTAITFTGFEIGIDIHTGSRLFTDLPAEHPVRQSYAWYVGEGGTRHSWDLTAVLYAARGYESYWELVRGHISVNAENGANTWQNDPAGRHGYLKVKLAPEQIAELLDELML</sequence>
<evidence type="ECO:0000313" key="2">
    <source>
        <dbReference type="EMBL" id="MFD2614105.1"/>
    </source>
</evidence>
<dbReference type="GO" id="GO:0016787">
    <property type="term" value="F:hydrolase activity"/>
    <property type="evidence" value="ECO:0007669"/>
    <property type="project" value="UniProtKB-KW"/>
</dbReference>
<protein>
    <submittedName>
        <fullName evidence="2">Nucleoside hydrolase</fullName>
    </submittedName>
</protein>
<dbReference type="Gene3D" id="3.90.245.10">
    <property type="entry name" value="Ribonucleoside hydrolase-like"/>
    <property type="match status" value="1"/>
</dbReference>
<dbReference type="Proteomes" id="UP001597541">
    <property type="component" value="Unassembled WGS sequence"/>
</dbReference>
<feature type="domain" description="Inosine/uridine-preferring nucleoside hydrolase" evidence="1">
    <location>
        <begin position="37"/>
        <end position="294"/>
    </location>
</feature>
<dbReference type="EMBL" id="JBHUME010000010">
    <property type="protein sequence ID" value="MFD2614105.1"/>
    <property type="molecule type" value="Genomic_DNA"/>
</dbReference>